<dbReference type="PANTHER" id="PTHR36838:SF4">
    <property type="entry name" value="AUXIN EFFLUX CARRIER FAMILY PROTEIN"/>
    <property type="match status" value="1"/>
</dbReference>
<feature type="transmembrane region" description="Helical" evidence="8">
    <location>
        <begin position="6"/>
        <end position="24"/>
    </location>
</feature>
<evidence type="ECO:0000256" key="5">
    <source>
        <dbReference type="ARBA" id="ARBA00022692"/>
    </source>
</evidence>
<evidence type="ECO:0000256" key="6">
    <source>
        <dbReference type="ARBA" id="ARBA00022989"/>
    </source>
</evidence>
<dbReference type="PANTHER" id="PTHR36838">
    <property type="entry name" value="AUXIN EFFLUX CARRIER FAMILY PROTEIN"/>
    <property type="match status" value="1"/>
</dbReference>
<reference evidence="9 10" key="1">
    <citation type="journal article" date="2015" name="Nat. Commun.">
        <title>Production of butyrate from lysine and the Amadori product fructoselysine by a human gut commensal.</title>
        <authorList>
            <person name="Bui T.P."/>
            <person name="Ritari J."/>
            <person name="Boeren S."/>
            <person name="de Waard P."/>
            <person name="Plugge C.M."/>
            <person name="de Vos W.M."/>
        </authorList>
    </citation>
    <scope>NUCLEOTIDE SEQUENCE [LARGE SCALE GENOMIC DNA]</scope>
    <source>
        <strain evidence="9 10">AF211</strain>
    </source>
</reference>
<feature type="transmembrane region" description="Helical" evidence="8">
    <location>
        <begin position="227"/>
        <end position="250"/>
    </location>
</feature>
<keyword evidence="7 8" id="KW-0472">Membrane</keyword>
<evidence type="ECO:0000256" key="3">
    <source>
        <dbReference type="ARBA" id="ARBA00022448"/>
    </source>
</evidence>
<keyword evidence="10" id="KW-1185">Reference proteome</keyword>
<evidence type="ECO:0000256" key="2">
    <source>
        <dbReference type="ARBA" id="ARBA00010145"/>
    </source>
</evidence>
<evidence type="ECO:0000256" key="4">
    <source>
        <dbReference type="ARBA" id="ARBA00022475"/>
    </source>
</evidence>
<dbReference type="GO" id="GO:0005886">
    <property type="term" value="C:plasma membrane"/>
    <property type="evidence" value="ECO:0007669"/>
    <property type="project" value="UniProtKB-SubCell"/>
</dbReference>
<protein>
    <submittedName>
        <fullName evidence="9">Transporter</fullName>
    </submittedName>
</protein>
<evidence type="ECO:0000313" key="10">
    <source>
        <dbReference type="Proteomes" id="UP000064844"/>
    </source>
</evidence>
<dbReference type="GO" id="GO:0055085">
    <property type="term" value="P:transmembrane transport"/>
    <property type="evidence" value="ECO:0007669"/>
    <property type="project" value="InterPro"/>
</dbReference>
<dbReference type="AlphaFoldDB" id="A0A0S2VZS6"/>
<comment type="subcellular location">
    <subcellularLocation>
        <location evidence="1">Cell membrane</location>
        <topology evidence="1">Multi-pass membrane protein</topology>
    </subcellularLocation>
</comment>
<evidence type="ECO:0000313" key="9">
    <source>
        <dbReference type="EMBL" id="ALP92407.1"/>
    </source>
</evidence>
<dbReference type="Gene3D" id="1.20.1530.20">
    <property type="match status" value="1"/>
</dbReference>
<evidence type="ECO:0000256" key="1">
    <source>
        <dbReference type="ARBA" id="ARBA00004651"/>
    </source>
</evidence>
<comment type="similarity">
    <text evidence="2">Belongs to the auxin efflux carrier (TC 2.A.69) family.</text>
</comment>
<feature type="transmembrane region" description="Helical" evidence="8">
    <location>
        <begin position="256"/>
        <end position="275"/>
    </location>
</feature>
<feature type="transmembrane region" description="Helical" evidence="8">
    <location>
        <begin position="68"/>
        <end position="90"/>
    </location>
</feature>
<dbReference type="RefSeq" id="WP_058116693.1">
    <property type="nucleotide sequence ID" value="NZ_CP011307.1"/>
</dbReference>
<dbReference type="Pfam" id="PF03547">
    <property type="entry name" value="Mem_trans"/>
    <property type="match status" value="1"/>
</dbReference>
<dbReference type="PATRIC" id="fig|1297617.4.peg.10"/>
<sequence>MEHLIFCLNATVPIFLMMAVGFFFRRIGLVDKVFADKMNAFVFKAALPALVFKDLAGADFFAVWDGPFVLFCLFATGVSILSVLLVSRLFSAEIRGEFVQASYRSSVALLGVSFIETIYGTAGTAPLMIIGAVPLYNIAAVLVLTLMRPGRGRLERALLKKTFWDVASNPILIGILVGILWSLLRIPQPVIFQKTLSNFAGVATPMGLIGLGASVDAARAREELPPAMVCCFFKLIAFVALFLPVAVLLGYRTDKLVTVLIMLGSATTSSSFVMARNLGYEGALTANTVMLTTCLSAFTLTGWLYLLRSLGMV</sequence>
<dbReference type="Proteomes" id="UP000064844">
    <property type="component" value="Chromosome"/>
</dbReference>
<feature type="transmembrane region" description="Helical" evidence="8">
    <location>
        <begin position="125"/>
        <end position="146"/>
    </location>
</feature>
<organism evidence="9 10">
    <name type="scientific">Intestinimonas butyriciproducens</name>
    <dbReference type="NCBI Taxonomy" id="1297617"/>
    <lineage>
        <taxon>Bacteria</taxon>
        <taxon>Bacillati</taxon>
        <taxon>Bacillota</taxon>
        <taxon>Clostridia</taxon>
        <taxon>Eubacteriales</taxon>
        <taxon>Intestinimonas</taxon>
    </lineage>
</organism>
<dbReference type="KEGG" id="ibu:IB211_00011c"/>
<reference evidence="10" key="2">
    <citation type="submission" date="2015-04" db="EMBL/GenBank/DDBJ databases">
        <title>A butyrogenic pathway from the amino acid lysine in a human gut commensal.</title>
        <authorList>
            <person name="de Vos W.M."/>
            <person name="Bui N.T.P."/>
            <person name="Plugge C.M."/>
            <person name="Ritari J."/>
        </authorList>
    </citation>
    <scope>NUCLEOTIDE SEQUENCE [LARGE SCALE GENOMIC DNA]</scope>
    <source>
        <strain evidence="10">AF211</strain>
    </source>
</reference>
<dbReference type="InterPro" id="IPR038770">
    <property type="entry name" value="Na+/solute_symporter_sf"/>
</dbReference>
<feature type="transmembrane region" description="Helical" evidence="8">
    <location>
        <begin position="196"/>
        <end position="215"/>
    </location>
</feature>
<keyword evidence="4" id="KW-1003">Cell membrane</keyword>
<keyword evidence="5 8" id="KW-0812">Transmembrane</keyword>
<dbReference type="STRING" id="1297617.IB211_00011c"/>
<dbReference type="EMBL" id="CP011307">
    <property type="protein sequence ID" value="ALP92407.1"/>
    <property type="molecule type" value="Genomic_DNA"/>
</dbReference>
<dbReference type="eggNOG" id="COG0679">
    <property type="taxonomic scope" value="Bacteria"/>
</dbReference>
<evidence type="ECO:0000256" key="8">
    <source>
        <dbReference type="SAM" id="Phobius"/>
    </source>
</evidence>
<accession>A0A0S2VZS6</accession>
<keyword evidence="3" id="KW-0813">Transport</keyword>
<keyword evidence="6 8" id="KW-1133">Transmembrane helix</keyword>
<name>A0A0S2VZS6_9FIRM</name>
<feature type="transmembrane region" description="Helical" evidence="8">
    <location>
        <begin position="166"/>
        <end position="184"/>
    </location>
</feature>
<gene>
    <name evidence="9" type="ORF">IB211_00011c</name>
</gene>
<dbReference type="InterPro" id="IPR004776">
    <property type="entry name" value="Mem_transp_PIN-like"/>
</dbReference>
<evidence type="ECO:0000256" key="7">
    <source>
        <dbReference type="ARBA" id="ARBA00023136"/>
    </source>
</evidence>
<feature type="transmembrane region" description="Helical" evidence="8">
    <location>
        <begin position="287"/>
        <end position="306"/>
    </location>
</feature>
<proteinExistence type="inferred from homology"/>